<evidence type="ECO:0000259" key="2">
    <source>
        <dbReference type="PROSITE" id="PS50240"/>
    </source>
</evidence>
<dbReference type="InterPro" id="IPR009003">
    <property type="entry name" value="Peptidase_S1_PA"/>
</dbReference>
<dbReference type="Proteomes" id="UP000694427">
    <property type="component" value="Unplaced"/>
</dbReference>
<dbReference type="PANTHER" id="PTHR24271:SF88">
    <property type="entry name" value="MAST CELL PROTEASE 2 ISOFORM X1"/>
    <property type="match status" value="1"/>
</dbReference>
<reference evidence="3" key="2">
    <citation type="submission" date="2025-09" db="UniProtKB">
        <authorList>
            <consortium name="Ensembl"/>
        </authorList>
    </citation>
    <scope>IDENTIFICATION</scope>
</reference>
<dbReference type="Ensembl" id="ENSCCRT00010035632.1">
    <property type="protein sequence ID" value="ENSCCRP00010032479.1"/>
    <property type="gene ID" value="ENSCCRG00010013838.1"/>
</dbReference>
<evidence type="ECO:0000313" key="4">
    <source>
        <dbReference type="Proteomes" id="UP000694427"/>
    </source>
</evidence>
<protein>
    <submittedName>
        <fullName evidence="3">Si:ch211-212d10.1</fullName>
    </submittedName>
</protein>
<proteinExistence type="predicted"/>
<name>A0A8C1QDS5_CYPCA</name>
<evidence type="ECO:0000313" key="3">
    <source>
        <dbReference type="Ensembl" id="ENSCCRP00010032479.1"/>
    </source>
</evidence>
<keyword evidence="4" id="KW-1185">Reference proteome</keyword>
<dbReference type="InterPro" id="IPR001314">
    <property type="entry name" value="Peptidase_S1A"/>
</dbReference>
<dbReference type="PROSITE" id="PS50240">
    <property type="entry name" value="TRYPSIN_DOM"/>
    <property type="match status" value="1"/>
</dbReference>
<dbReference type="GO" id="GO:0004252">
    <property type="term" value="F:serine-type endopeptidase activity"/>
    <property type="evidence" value="ECO:0007669"/>
    <property type="project" value="InterPro"/>
</dbReference>
<dbReference type="GO" id="GO:0006508">
    <property type="term" value="P:proteolysis"/>
    <property type="evidence" value="ECO:0007669"/>
    <property type="project" value="InterPro"/>
</dbReference>
<feature type="domain" description="Peptidase S1" evidence="2">
    <location>
        <begin position="1"/>
        <end position="206"/>
    </location>
</feature>
<dbReference type="SUPFAM" id="SSF50494">
    <property type="entry name" value="Trypsin-like serine proteases"/>
    <property type="match status" value="1"/>
</dbReference>
<reference evidence="3" key="1">
    <citation type="submission" date="2025-08" db="UniProtKB">
        <authorList>
            <consortium name="Ensembl"/>
        </authorList>
    </citation>
    <scope>IDENTIFICATION</scope>
</reference>
<keyword evidence="1" id="KW-1015">Disulfide bond</keyword>
<dbReference type="PRINTS" id="PR00722">
    <property type="entry name" value="CHYMOTRYPSIN"/>
</dbReference>
<sequence>LIVHYNHILKTLEAIIKFTKQSCGGFLVREDFVMTAASCIRSYGDNSNSVASSSKKTIVSLFSSDQLQCKWLSTESRTMHLLFQLKTPANLNRTVNTIALPKPGNEKISKDCMVMGWGWQNYDNESPSDVLKEAKVTLIDSENCGTADTLCTQESAGPAQGDGGGPLVCGGVAQGIVSFYNTKTKPYLTVYTHISHYFSWIHDHMKPTQ</sequence>
<organism evidence="3 4">
    <name type="scientific">Cyprinus carpio</name>
    <name type="common">Common carp</name>
    <dbReference type="NCBI Taxonomy" id="7962"/>
    <lineage>
        <taxon>Eukaryota</taxon>
        <taxon>Metazoa</taxon>
        <taxon>Chordata</taxon>
        <taxon>Craniata</taxon>
        <taxon>Vertebrata</taxon>
        <taxon>Euteleostomi</taxon>
        <taxon>Actinopterygii</taxon>
        <taxon>Neopterygii</taxon>
        <taxon>Teleostei</taxon>
        <taxon>Ostariophysi</taxon>
        <taxon>Cypriniformes</taxon>
        <taxon>Cyprinidae</taxon>
        <taxon>Cyprininae</taxon>
        <taxon>Cyprinus</taxon>
    </lineage>
</organism>
<dbReference type="CDD" id="cd00190">
    <property type="entry name" value="Tryp_SPc"/>
    <property type="match status" value="1"/>
</dbReference>
<dbReference type="InterPro" id="IPR001254">
    <property type="entry name" value="Trypsin_dom"/>
</dbReference>
<dbReference type="AlphaFoldDB" id="A0A8C1QDS5"/>
<evidence type="ECO:0000256" key="1">
    <source>
        <dbReference type="ARBA" id="ARBA00023157"/>
    </source>
</evidence>
<accession>A0A8C1QDS5</accession>
<dbReference type="InterPro" id="IPR043504">
    <property type="entry name" value="Peptidase_S1_PA_chymotrypsin"/>
</dbReference>
<dbReference type="Pfam" id="PF00089">
    <property type="entry name" value="Trypsin"/>
    <property type="match status" value="1"/>
</dbReference>
<dbReference type="PANTHER" id="PTHR24271">
    <property type="entry name" value="KALLIKREIN-RELATED"/>
    <property type="match status" value="1"/>
</dbReference>
<dbReference type="SMART" id="SM00020">
    <property type="entry name" value="Tryp_SPc"/>
    <property type="match status" value="1"/>
</dbReference>
<dbReference type="Gene3D" id="2.40.10.10">
    <property type="entry name" value="Trypsin-like serine proteases"/>
    <property type="match status" value="2"/>
</dbReference>